<evidence type="ECO:0000256" key="7">
    <source>
        <dbReference type="ARBA" id="ARBA00023163"/>
    </source>
</evidence>
<organism evidence="13 14">
    <name type="scientific">Trapa incisa</name>
    <dbReference type="NCBI Taxonomy" id="236973"/>
    <lineage>
        <taxon>Eukaryota</taxon>
        <taxon>Viridiplantae</taxon>
        <taxon>Streptophyta</taxon>
        <taxon>Embryophyta</taxon>
        <taxon>Tracheophyta</taxon>
        <taxon>Spermatophyta</taxon>
        <taxon>Magnoliopsida</taxon>
        <taxon>eudicotyledons</taxon>
        <taxon>Gunneridae</taxon>
        <taxon>Pentapetalae</taxon>
        <taxon>rosids</taxon>
        <taxon>malvids</taxon>
        <taxon>Myrtales</taxon>
        <taxon>Lythraceae</taxon>
        <taxon>Trapa</taxon>
    </lineage>
</organism>
<evidence type="ECO:0008006" key="15">
    <source>
        <dbReference type="Google" id="ProtNLM"/>
    </source>
</evidence>
<evidence type="ECO:0000313" key="14">
    <source>
        <dbReference type="Proteomes" id="UP001345219"/>
    </source>
</evidence>
<dbReference type="Proteomes" id="UP001345219">
    <property type="component" value="Chromosome 15"/>
</dbReference>
<evidence type="ECO:0000313" key="13">
    <source>
        <dbReference type="EMBL" id="KAK4758289.1"/>
    </source>
</evidence>
<evidence type="ECO:0000256" key="1">
    <source>
        <dbReference type="ARBA" id="ARBA00004123"/>
    </source>
</evidence>
<keyword evidence="14" id="KW-1185">Reference proteome</keyword>
<keyword evidence="8" id="KW-0539">Nucleus</keyword>
<evidence type="ECO:0000256" key="2">
    <source>
        <dbReference type="ARBA" id="ARBA00022723"/>
    </source>
</evidence>
<feature type="domain" description="DEUBAD" evidence="12">
    <location>
        <begin position="308"/>
        <end position="417"/>
    </location>
</feature>
<dbReference type="PROSITE" id="PS00344">
    <property type="entry name" value="GATA_ZN_FINGER_1"/>
    <property type="match status" value="1"/>
</dbReference>
<dbReference type="GO" id="GO:0006355">
    <property type="term" value="P:regulation of DNA-templated transcription"/>
    <property type="evidence" value="ECO:0007669"/>
    <property type="project" value="InterPro"/>
</dbReference>
<dbReference type="InterPro" id="IPR000679">
    <property type="entry name" value="Znf_GATA"/>
</dbReference>
<evidence type="ECO:0000256" key="3">
    <source>
        <dbReference type="ARBA" id="ARBA00022771"/>
    </source>
</evidence>
<accession>A0AAN7K2I1</accession>
<dbReference type="GO" id="GO:0008270">
    <property type="term" value="F:zinc ion binding"/>
    <property type="evidence" value="ECO:0007669"/>
    <property type="project" value="UniProtKB-KW"/>
</dbReference>
<dbReference type="InterPro" id="IPR044589">
    <property type="entry name" value="GATA26/27"/>
</dbReference>
<dbReference type="PROSITE" id="PS50114">
    <property type="entry name" value="GATA_ZN_FINGER_2"/>
    <property type="match status" value="1"/>
</dbReference>
<keyword evidence="4" id="KW-0862">Zinc</keyword>
<reference evidence="13 14" key="1">
    <citation type="journal article" date="2023" name="Hortic Res">
        <title>Pangenome of water caltrop reveals structural variations and asymmetric subgenome divergence after allopolyploidization.</title>
        <authorList>
            <person name="Zhang X."/>
            <person name="Chen Y."/>
            <person name="Wang L."/>
            <person name="Yuan Y."/>
            <person name="Fang M."/>
            <person name="Shi L."/>
            <person name="Lu R."/>
            <person name="Comes H.P."/>
            <person name="Ma Y."/>
            <person name="Chen Y."/>
            <person name="Huang G."/>
            <person name="Zhou Y."/>
            <person name="Zheng Z."/>
            <person name="Qiu Y."/>
        </authorList>
    </citation>
    <scope>NUCLEOTIDE SEQUENCE [LARGE SCALE GENOMIC DNA]</scope>
    <source>
        <tissue evidence="13">Roots</tissue>
    </source>
</reference>
<evidence type="ECO:0000256" key="6">
    <source>
        <dbReference type="ARBA" id="ARBA00023125"/>
    </source>
</evidence>
<comment type="subcellular location">
    <subcellularLocation>
        <location evidence="1">Nucleus</location>
    </subcellularLocation>
</comment>
<dbReference type="CDD" id="cd00202">
    <property type="entry name" value="ZnF_GATA"/>
    <property type="match status" value="1"/>
</dbReference>
<dbReference type="InterPro" id="IPR028020">
    <property type="entry name" value="ASX_DEUBAD_dom"/>
</dbReference>
<dbReference type="SUPFAM" id="SSF57716">
    <property type="entry name" value="Glucocorticoid receptor-like (DNA-binding domain)"/>
    <property type="match status" value="1"/>
</dbReference>
<dbReference type="EMBL" id="JAXIOK010000012">
    <property type="protein sequence ID" value="KAK4758289.1"/>
    <property type="molecule type" value="Genomic_DNA"/>
</dbReference>
<evidence type="ECO:0000256" key="10">
    <source>
        <dbReference type="SAM" id="MobiDB-lite"/>
    </source>
</evidence>
<evidence type="ECO:0000256" key="8">
    <source>
        <dbReference type="ARBA" id="ARBA00023242"/>
    </source>
</evidence>
<dbReference type="PANTHER" id="PTHR46855:SF1">
    <property type="entry name" value="GATA TRANSCRIPTION FACTOR 26"/>
    <property type="match status" value="1"/>
</dbReference>
<feature type="region of interest" description="Disordered" evidence="10">
    <location>
        <begin position="419"/>
        <end position="438"/>
    </location>
</feature>
<evidence type="ECO:0000256" key="4">
    <source>
        <dbReference type="ARBA" id="ARBA00022833"/>
    </source>
</evidence>
<feature type="compositionally biased region" description="Low complexity" evidence="10">
    <location>
        <begin position="114"/>
        <end position="127"/>
    </location>
</feature>
<feature type="domain" description="GATA-type" evidence="11">
    <location>
        <begin position="7"/>
        <end position="40"/>
    </location>
</feature>
<dbReference type="PANTHER" id="PTHR46855">
    <property type="entry name" value="OSJNBB0038F03.10 PROTEIN"/>
    <property type="match status" value="1"/>
</dbReference>
<dbReference type="SMART" id="SM00401">
    <property type="entry name" value="ZnF_GATA"/>
    <property type="match status" value="1"/>
</dbReference>
<evidence type="ECO:0000256" key="9">
    <source>
        <dbReference type="PROSITE-ProRule" id="PRU00094"/>
    </source>
</evidence>
<keyword evidence="3 9" id="KW-0863">Zinc-finger</keyword>
<protein>
    <recommendedName>
        <fullName evidence="15">GATA transcription factor 26</fullName>
    </recommendedName>
</protein>
<keyword evidence="2" id="KW-0479">Metal-binding</keyword>
<dbReference type="AlphaFoldDB" id="A0AAN7K2I1"/>
<evidence type="ECO:0000259" key="12">
    <source>
        <dbReference type="PROSITE" id="PS51916"/>
    </source>
</evidence>
<feature type="compositionally biased region" description="Low complexity" evidence="10">
    <location>
        <begin position="426"/>
        <end position="438"/>
    </location>
</feature>
<feature type="region of interest" description="Disordered" evidence="10">
    <location>
        <begin position="109"/>
        <end position="143"/>
    </location>
</feature>
<evidence type="ECO:0000259" key="11">
    <source>
        <dbReference type="PROSITE" id="PS50114"/>
    </source>
</evidence>
<keyword evidence="7" id="KW-0804">Transcription</keyword>
<dbReference type="Gene3D" id="1.10.2020.20">
    <property type="match status" value="1"/>
</dbReference>
<dbReference type="InterPro" id="IPR038108">
    <property type="entry name" value="RPN13_DEUBAD_sf"/>
</dbReference>
<gene>
    <name evidence="13" type="ORF">SAY87_019590</name>
</gene>
<dbReference type="Pfam" id="PF13919">
    <property type="entry name" value="ASXH"/>
    <property type="match status" value="1"/>
</dbReference>
<comment type="caution">
    <text evidence="13">The sequence shown here is derived from an EMBL/GenBank/DDBJ whole genome shotgun (WGS) entry which is preliminary data.</text>
</comment>
<evidence type="ECO:0000256" key="5">
    <source>
        <dbReference type="ARBA" id="ARBA00023015"/>
    </source>
</evidence>
<dbReference type="GO" id="GO:0043565">
    <property type="term" value="F:sequence-specific DNA binding"/>
    <property type="evidence" value="ECO:0007669"/>
    <property type="project" value="InterPro"/>
</dbReference>
<dbReference type="PROSITE" id="PS51916">
    <property type="entry name" value="DEUBAD"/>
    <property type="match status" value="1"/>
</dbReference>
<dbReference type="Pfam" id="PF00320">
    <property type="entry name" value="GATA"/>
    <property type="match status" value="1"/>
</dbReference>
<proteinExistence type="predicted"/>
<sequence length="542" mass="60314">MGKQGPCHHCRVTSTPLWRNGPPEKPVLCNACGSRWRTKGTLLNYTPLHARAEPEEIEDKRIVRMKSISLNTNGKEVMPLKRKMEIENVTFAETIPDYGRNFLKGGTVGEDTSNRSSSGSAVSNSESCAQFGGPEGSDLTGPAQSVAWDIMSPSQKRTCVSWPKQSPVEKLTRDLYTILQEQQSTCFSGTSEEDLLLESGTPMVSVEIGHGSVLFRHPDEIQKEKEQKSILSRNLKSIVREEESEASSLSVENKLCGKNYACSFPMQKDSKGFMSPRSEKLKCPSGKGMDLGNLKRLLHERPQVLSNRNSPLCQVDLSDVVNFEVFVRHISYVEQQQLSKYLPPIDVSKPPESFKEMFDSSEFKENLNSFQRLLAEGVFDVSLSGEQAEDCKTLRRLGLLSPVKSKCVEHHHRNKECNKSFGGHRTLGPSSSLTSKLSSGKRLEDFQAPKYPDAPDLKVITKNPKRAIMRGSLESKEATRDCDSSIFGPKSLLALPPDGKSLGLDSAHFTDESCEQDLLLDVPFNGSFPQAELLHPPRSFRY</sequence>
<dbReference type="InterPro" id="IPR013088">
    <property type="entry name" value="Znf_NHR/GATA"/>
</dbReference>
<dbReference type="InterPro" id="IPR044867">
    <property type="entry name" value="DEUBAD_dom"/>
</dbReference>
<keyword evidence="5" id="KW-0805">Transcription regulation</keyword>
<dbReference type="Gene3D" id="3.30.50.10">
    <property type="entry name" value="Erythroid Transcription Factor GATA-1, subunit A"/>
    <property type="match status" value="1"/>
</dbReference>
<dbReference type="GO" id="GO:0005634">
    <property type="term" value="C:nucleus"/>
    <property type="evidence" value="ECO:0007669"/>
    <property type="project" value="UniProtKB-SubCell"/>
</dbReference>
<name>A0AAN7K2I1_9MYRT</name>
<keyword evidence="6" id="KW-0238">DNA-binding</keyword>